<comment type="caution">
    <text evidence="7">The sequence shown here is derived from an EMBL/GenBank/DDBJ whole genome shotgun (WGS) entry which is preliminary data.</text>
</comment>
<evidence type="ECO:0000256" key="1">
    <source>
        <dbReference type="ARBA" id="ARBA00001974"/>
    </source>
</evidence>
<dbReference type="SUPFAM" id="SSF56176">
    <property type="entry name" value="FAD-binding/transporter-associated domain-like"/>
    <property type="match status" value="1"/>
</dbReference>
<dbReference type="Pfam" id="PF01565">
    <property type="entry name" value="FAD_binding_4"/>
    <property type="match status" value="1"/>
</dbReference>
<dbReference type="PROSITE" id="PS51387">
    <property type="entry name" value="FAD_PCMH"/>
    <property type="match status" value="1"/>
</dbReference>
<evidence type="ECO:0000259" key="6">
    <source>
        <dbReference type="PROSITE" id="PS51387"/>
    </source>
</evidence>
<dbReference type="Gene3D" id="3.30.465.10">
    <property type="match status" value="1"/>
</dbReference>
<sequence>MLTCRVTVQYTVPYALFGVKYCVDKGFHILAQNRGAVWATFDQRERIVLINQAGLNDVIFNADKTQATIGGGSTINNTIAHAYAAGAIIETGNCNCVGTLGAALGGGYGNLMGLYGFGVDNILSLAVVTADGQIRNVTPSSDPDLFWGLRGAGPNFGIVTSAVVKSYPATEDDMQAWSGGLVYDSDDLEEIVQAIQDLELQPDMNVFLYYISNGSGSNTPMILVTVFLYRGNATSGHAVFASLYAIGPIQDTTIVLPYNQWNAGGDQFCNFGARKPSYGAGFQKMVPAIWRQIWDKYVAFQQQPGAENSVVLLEAYSLEKARLVDDATSSFPHRNVNFNAVAIPWYEDTTLDASARAFGSVVRDLWRSTDELAQNSTYVLFLLLDKLLFSS</sequence>
<evidence type="ECO:0000256" key="2">
    <source>
        <dbReference type="ARBA" id="ARBA00005466"/>
    </source>
</evidence>
<keyword evidence="8" id="KW-1185">Reference proteome</keyword>
<name>A0ABR2V2Z9_9PEZI</name>
<dbReference type="InterPro" id="IPR016169">
    <property type="entry name" value="FAD-bd_PCMH_sub2"/>
</dbReference>
<evidence type="ECO:0000256" key="5">
    <source>
        <dbReference type="ARBA" id="ARBA00023002"/>
    </source>
</evidence>
<dbReference type="Gene3D" id="3.40.462.20">
    <property type="match status" value="1"/>
</dbReference>
<evidence type="ECO:0000313" key="8">
    <source>
        <dbReference type="Proteomes" id="UP001408356"/>
    </source>
</evidence>
<dbReference type="InterPro" id="IPR016166">
    <property type="entry name" value="FAD-bd_PCMH"/>
</dbReference>
<organism evidence="7 8">
    <name type="scientific">Seiridium unicorne</name>
    <dbReference type="NCBI Taxonomy" id="138068"/>
    <lineage>
        <taxon>Eukaryota</taxon>
        <taxon>Fungi</taxon>
        <taxon>Dikarya</taxon>
        <taxon>Ascomycota</taxon>
        <taxon>Pezizomycotina</taxon>
        <taxon>Sordariomycetes</taxon>
        <taxon>Xylariomycetidae</taxon>
        <taxon>Amphisphaeriales</taxon>
        <taxon>Sporocadaceae</taxon>
        <taxon>Seiridium</taxon>
    </lineage>
</organism>
<evidence type="ECO:0000256" key="3">
    <source>
        <dbReference type="ARBA" id="ARBA00022630"/>
    </source>
</evidence>
<evidence type="ECO:0000313" key="7">
    <source>
        <dbReference type="EMBL" id="KAK9421101.1"/>
    </source>
</evidence>
<comment type="cofactor">
    <cofactor evidence="1">
        <name>FAD</name>
        <dbReference type="ChEBI" id="CHEBI:57692"/>
    </cofactor>
</comment>
<keyword evidence="3" id="KW-0285">Flavoprotein</keyword>
<keyword evidence="4" id="KW-0274">FAD</keyword>
<comment type="similarity">
    <text evidence="2">Belongs to the oxygen-dependent FAD-linked oxidoreductase family.</text>
</comment>
<dbReference type="InterPro" id="IPR006094">
    <property type="entry name" value="Oxid_FAD_bind_N"/>
</dbReference>
<evidence type="ECO:0000256" key="4">
    <source>
        <dbReference type="ARBA" id="ARBA00022827"/>
    </source>
</evidence>
<dbReference type="EMBL" id="JARVKF010000201">
    <property type="protein sequence ID" value="KAK9421101.1"/>
    <property type="molecule type" value="Genomic_DNA"/>
</dbReference>
<feature type="domain" description="FAD-binding PCMH-type" evidence="6">
    <location>
        <begin position="1"/>
        <end position="169"/>
    </location>
</feature>
<reference evidence="7 8" key="1">
    <citation type="journal article" date="2024" name="J. Plant Pathol.">
        <title>Sequence and assembly of the genome of Seiridium unicorne, isolate CBS 538.82, causal agent of cypress canker disease.</title>
        <authorList>
            <person name="Scali E."/>
            <person name="Rocca G.D."/>
            <person name="Danti R."/>
            <person name="Garbelotto M."/>
            <person name="Barberini S."/>
            <person name="Baroncelli R."/>
            <person name="Emiliani G."/>
        </authorList>
    </citation>
    <scope>NUCLEOTIDE SEQUENCE [LARGE SCALE GENOMIC DNA]</scope>
    <source>
        <strain evidence="7 8">BM-138-508</strain>
    </source>
</reference>
<protein>
    <submittedName>
        <fullName evidence="7">FAD-binding PCMH-type domain-containing protein</fullName>
    </submittedName>
</protein>
<dbReference type="InterPro" id="IPR050416">
    <property type="entry name" value="FAD-linked_Oxidoreductase"/>
</dbReference>
<proteinExistence type="inferred from homology"/>
<keyword evidence="5" id="KW-0560">Oxidoreductase</keyword>
<dbReference type="PANTHER" id="PTHR42973">
    <property type="entry name" value="BINDING OXIDOREDUCTASE, PUTATIVE (AFU_ORTHOLOGUE AFUA_1G17690)-RELATED"/>
    <property type="match status" value="1"/>
</dbReference>
<dbReference type="Proteomes" id="UP001408356">
    <property type="component" value="Unassembled WGS sequence"/>
</dbReference>
<accession>A0ABR2V2Z9</accession>
<gene>
    <name evidence="7" type="ORF">SUNI508_05949</name>
</gene>
<dbReference type="PANTHER" id="PTHR42973:SF39">
    <property type="entry name" value="FAD-BINDING PCMH-TYPE DOMAIN-CONTAINING PROTEIN"/>
    <property type="match status" value="1"/>
</dbReference>
<dbReference type="InterPro" id="IPR036318">
    <property type="entry name" value="FAD-bd_PCMH-like_sf"/>
</dbReference>